<dbReference type="GO" id="GO:0003677">
    <property type="term" value="F:DNA binding"/>
    <property type="evidence" value="ECO:0007669"/>
    <property type="project" value="UniProtKB-KW"/>
</dbReference>
<name>A0A756L9S9_SALER</name>
<proteinExistence type="inferred from homology"/>
<protein>
    <submittedName>
        <fullName evidence="5">Antitermination protein</fullName>
    </submittedName>
</protein>
<evidence type="ECO:0000256" key="3">
    <source>
        <dbReference type="ARBA" id="ARBA00023125"/>
    </source>
</evidence>
<evidence type="ECO:0000256" key="1">
    <source>
        <dbReference type="ARBA" id="ARBA00010234"/>
    </source>
</evidence>
<reference evidence="5" key="2">
    <citation type="submission" date="2020-02" db="EMBL/GenBank/DDBJ databases">
        <authorList>
            <consortium name="NCBI Pathogen Detection Project"/>
        </authorList>
    </citation>
    <scope>NUCLEOTIDE SEQUENCE</scope>
    <source>
        <strain evidence="5">MA.CK_00/00002125</strain>
    </source>
</reference>
<dbReference type="EMBL" id="DAAWYJ010000029">
    <property type="protein sequence ID" value="HAG0017391.1"/>
    <property type="molecule type" value="Genomic_DNA"/>
</dbReference>
<keyword evidence="2" id="KW-0805">Transcription regulation</keyword>
<dbReference type="InterPro" id="IPR010534">
    <property type="entry name" value="Phage_933W_GpQ"/>
</dbReference>
<evidence type="ECO:0000256" key="2">
    <source>
        <dbReference type="ARBA" id="ARBA00023015"/>
    </source>
</evidence>
<keyword evidence="3" id="KW-0238">DNA-binding</keyword>
<sequence length="143" mass="16025">MRNIQQVMERFGAWAANNREDMTWSAVAARFKGVIPSKVTSRPQCCDDDAMVICGCMARLHKSNADMHDLLVDYYVSGMTFMTLARKHGCSDSYIGKRLQRAEGFINGCLMALDVRLEMDIYVSGQPARLPEINNDLSPKGTQ</sequence>
<reference evidence="5" key="1">
    <citation type="journal article" date="2018" name="Genome Biol.">
        <title>SKESA: strategic k-mer extension for scrupulous assemblies.</title>
        <authorList>
            <person name="Souvorov A."/>
            <person name="Agarwala R."/>
            <person name="Lipman D.J."/>
        </authorList>
    </citation>
    <scope>NUCLEOTIDE SEQUENCE</scope>
    <source>
        <strain evidence="5">MA.CK_00/00002125</strain>
    </source>
</reference>
<dbReference type="Pfam" id="PF06530">
    <property type="entry name" value="Phage_antitermQ"/>
    <property type="match status" value="1"/>
</dbReference>
<evidence type="ECO:0000256" key="4">
    <source>
        <dbReference type="ARBA" id="ARBA00023163"/>
    </source>
</evidence>
<gene>
    <name evidence="5" type="ORF">G8O67_004771</name>
</gene>
<dbReference type="GO" id="GO:0060567">
    <property type="term" value="P:negative regulation of termination of DNA-templated transcription"/>
    <property type="evidence" value="ECO:0007669"/>
    <property type="project" value="InterPro"/>
</dbReference>
<comment type="similarity">
    <text evidence="1">Belongs to the phage antitermination Q type 1 family.</text>
</comment>
<keyword evidence="4" id="KW-0804">Transcription</keyword>
<comment type="caution">
    <text evidence="5">The sequence shown here is derived from an EMBL/GenBank/DDBJ whole genome shotgun (WGS) entry which is preliminary data.</text>
</comment>
<organism evidence="5">
    <name type="scientific">Salmonella enterica</name>
    <name type="common">Salmonella choleraesuis</name>
    <dbReference type="NCBI Taxonomy" id="28901"/>
    <lineage>
        <taxon>Bacteria</taxon>
        <taxon>Pseudomonadati</taxon>
        <taxon>Pseudomonadota</taxon>
        <taxon>Gammaproteobacteria</taxon>
        <taxon>Enterobacterales</taxon>
        <taxon>Enterobacteriaceae</taxon>
        <taxon>Salmonella</taxon>
    </lineage>
</organism>
<accession>A0A756L9S9</accession>
<dbReference type="AlphaFoldDB" id="A0A756L9S9"/>
<evidence type="ECO:0000313" key="5">
    <source>
        <dbReference type="EMBL" id="HAG0017391.1"/>
    </source>
</evidence>